<dbReference type="VEuPathDB" id="ToxoDB:ETH2_0530400"/>
<feature type="compositionally biased region" description="Basic and acidic residues" evidence="1">
    <location>
        <begin position="67"/>
        <end position="78"/>
    </location>
</feature>
<feature type="region of interest" description="Disordered" evidence="1">
    <location>
        <begin position="121"/>
        <end position="141"/>
    </location>
</feature>
<evidence type="ECO:0000313" key="3">
    <source>
        <dbReference type="Proteomes" id="UP000030747"/>
    </source>
</evidence>
<organism evidence="2 3">
    <name type="scientific">Eimeria tenella</name>
    <name type="common">Coccidian parasite</name>
    <dbReference type="NCBI Taxonomy" id="5802"/>
    <lineage>
        <taxon>Eukaryota</taxon>
        <taxon>Sar</taxon>
        <taxon>Alveolata</taxon>
        <taxon>Apicomplexa</taxon>
        <taxon>Conoidasida</taxon>
        <taxon>Coccidia</taxon>
        <taxon>Eucoccidiorida</taxon>
        <taxon>Eimeriorina</taxon>
        <taxon>Eimeriidae</taxon>
        <taxon>Eimeria</taxon>
    </lineage>
</organism>
<dbReference type="AlphaFoldDB" id="U6KSR7"/>
<evidence type="ECO:0000256" key="1">
    <source>
        <dbReference type="SAM" id="MobiDB-lite"/>
    </source>
</evidence>
<keyword evidence="3" id="KW-1185">Reference proteome</keyword>
<reference evidence="2" key="2">
    <citation type="submission" date="2013-10" db="EMBL/GenBank/DDBJ databases">
        <authorList>
            <person name="Aslett M."/>
        </authorList>
    </citation>
    <scope>NUCLEOTIDE SEQUENCE [LARGE SCALE GENOMIC DNA]</scope>
    <source>
        <strain evidence="2">Houghton</strain>
    </source>
</reference>
<name>U6KSR7_EIMTE</name>
<gene>
    <name evidence="2" type="ORF">ETH_00024020</name>
</gene>
<dbReference type="GeneID" id="25253916"/>
<proteinExistence type="predicted"/>
<dbReference type="RefSeq" id="XP_013231922.1">
    <property type="nucleotide sequence ID" value="XM_013376468.1"/>
</dbReference>
<dbReference type="Proteomes" id="UP000030747">
    <property type="component" value="Unassembled WGS sequence"/>
</dbReference>
<dbReference type="OrthoDB" id="10325113at2759"/>
<accession>U6KSR7</accession>
<reference evidence="2" key="1">
    <citation type="submission" date="2013-10" db="EMBL/GenBank/DDBJ databases">
        <title>Genomic analysis of the causative agents of coccidiosis in chickens.</title>
        <authorList>
            <person name="Reid A.J."/>
            <person name="Blake D."/>
            <person name="Billington K."/>
            <person name="Browne H."/>
            <person name="Dunn M."/>
            <person name="Hung S."/>
            <person name="Kawahara F."/>
            <person name="Miranda-Saavedra D."/>
            <person name="Mourier T."/>
            <person name="Nagra H."/>
            <person name="Otto T.D."/>
            <person name="Rawlings N."/>
            <person name="Sanchez A."/>
            <person name="Sanders M."/>
            <person name="Subramaniam C."/>
            <person name="Tay Y."/>
            <person name="Dear P."/>
            <person name="Doerig C."/>
            <person name="Gruber A."/>
            <person name="Parkinson J."/>
            <person name="Shirley M."/>
            <person name="Wan K.L."/>
            <person name="Berriman M."/>
            <person name="Tomley F."/>
            <person name="Pain A."/>
        </authorList>
    </citation>
    <scope>NUCLEOTIDE SEQUENCE [LARGE SCALE GENOMIC DNA]</scope>
    <source>
        <strain evidence="2">Houghton</strain>
    </source>
</reference>
<feature type="region of interest" description="Disordered" evidence="1">
    <location>
        <begin position="25"/>
        <end position="80"/>
    </location>
</feature>
<sequence>MRCFSTAAHERDVIIQLPTEVLFRVDPQPGGPPQACAPVETPARVRKTSDAGGGNQRNSTKNRRGNPKRDFSEGHLEDTAAGEAMGVKAAEDDKEASTLLVCHLPPAELLWDVIFAEGSNACTPSEDGSRNSATARRRSQESQENIRACATYAGLTAEAVEAAVCSFGGPNHVLWLGERLSKQADGTDTLLAAAGIFDATTVMMESLLQTKEYKRTPHDERSTIIEFKASQCSCWLLRVAVLYLKIALPPELMPLGTEHQARIS</sequence>
<dbReference type="EMBL" id="HG675525">
    <property type="protein sequence ID" value="CDJ41172.1"/>
    <property type="molecule type" value="Genomic_DNA"/>
</dbReference>
<dbReference type="VEuPathDB" id="ToxoDB:ETH_00024020"/>
<protein>
    <submittedName>
        <fullName evidence="2">Uncharacterized protein</fullName>
    </submittedName>
</protein>
<evidence type="ECO:0000313" key="2">
    <source>
        <dbReference type="EMBL" id="CDJ41172.1"/>
    </source>
</evidence>